<proteinExistence type="predicted"/>
<feature type="compositionally biased region" description="Low complexity" evidence="1">
    <location>
        <begin position="173"/>
        <end position="192"/>
    </location>
</feature>
<organism evidence="2 3">
    <name type="scientific">Multifurca ochricompacta</name>
    <dbReference type="NCBI Taxonomy" id="376703"/>
    <lineage>
        <taxon>Eukaryota</taxon>
        <taxon>Fungi</taxon>
        <taxon>Dikarya</taxon>
        <taxon>Basidiomycota</taxon>
        <taxon>Agaricomycotina</taxon>
        <taxon>Agaricomycetes</taxon>
        <taxon>Russulales</taxon>
        <taxon>Russulaceae</taxon>
        <taxon>Multifurca</taxon>
    </lineage>
</organism>
<evidence type="ECO:0000313" key="3">
    <source>
        <dbReference type="Proteomes" id="UP001203297"/>
    </source>
</evidence>
<dbReference type="AlphaFoldDB" id="A0AAD4M8I9"/>
<dbReference type="Proteomes" id="UP001203297">
    <property type="component" value="Unassembled WGS sequence"/>
</dbReference>
<keyword evidence="3" id="KW-1185">Reference proteome</keyword>
<gene>
    <name evidence="2" type="ORF">B0F90DRAFT_1073232</name>
</gene>
<name>A0AAD4M8I9_9AGAM</name>
<feature type="compositionally biased region" description="Acidic residues" evidence="1">
    <location>
        <begin position="1"/>
        <end position="10"/>
    </location>
</feature>
<accession>A0AAD4M8I9</accession>
<feature type="compositionally biased region" description="Basic and acidic residues" evidence="1">
    <location>
        <begin position="11"/>
        <end position="26"/>
    </location>
</feature>
<dbReference type="EMBL" id="WTXG01000005">
    <property type="protein sequence ID" value="KAI0305555.1"/>
    <property type="molecule type" value="Genomic_DNA"/>
</dbReference>
<evidence type="ECO:0000313" key="2">
    <source>
        <dbReference type="EMBL" id="KAI0305555.1"/>
    </source>
</evidence>
<feature type="region of interest" description="Disordered" evidence="1">
    <location>
        <begin position="160"/>
        <end position="209"/>
    </location>
</feature>
<evidence type="ECO:0000256" key="1">
    <source>
        <dbReference type="SAM" id="MobiDB-lite"/>
    </source>
</evidence>
<sequence length="209" mass="22189">MLSEDDYESDYDTRPEVGRARQHPDSDDSDNEASSSVPTYRSRFPNGGGDDDEDRPIIVEETSVIVNPIRQPTAFSDPNSPISSGLTFHKTPIHSTVSANGTSMFCIEGYVNTPELSAGRGGGLSQGLPTDGPYKSLFRADWEARNKTAVITPDTTGLHILANAAQSPESPISPVSATSPDPDPDSAPAPATIKRRNPSPLVASPPTSL</sequence>
<protein>
    <submittedName>
        <fullName evidence="2">Uncharacterized protein</fullName>
    </submittedName>
</protein>
<feature type="region of interest" description="Disordered" evidence="1">
    <location>
        <begin position="1"/>
        <end position="60"/>
    </location>
</feature>
<comment type="caution">
    <text evidence="2">The sequence shown here is derived from an EMBL/GenBank/DDBJ whole genome shotgun (WGS) entry which is preliminary data.</text>
</comment>
<reference evidence="2" key="1">
    <citation type="journal article" date="2022" name="New Phytol.">
        <title>Evolutionary transition to the ectomycorrhizal habit in the genomes of a hyperdiverse lineage of mushroom-forming fungi.</title>
        <authorList>
            <person name="Looney B."/>
            <person name="Miyauchi S."/>
            <person name="Morin E."/>
            <person name="Drula E."/>
            <person name="Courty P.E."/>
            <person name="Kohler A."/>
            <person name="Kuo A."/>
            <person name="LaButti K."/>
            <person name="Pangilinan J."/>
            <person name="Lipzen A."/>
            <person name="Riley R."/>
            <person name="Andreopoulos W."/>
            <person name="He G."/>
            <person name="Johnson J."/>
            <person name="Nolan M."/>
            <person name="Tritt A."/>
            <person name="Barry K.W."/>
            <person name="Grigoriev I.V."/>
            <person name="Nagy L.G."/>
            <person name="Hibbett D."/>
            <person name="Henrissat B."/>
            <person name="Matheny P.B."/>
            <person name="Labbe J."/>
            <person name="Martin F.M."/>
        </authorList>
    </citation>
    <scope>NUCLEOTIDE SEQUENCE</scope>
    <source>
        <strain evidence="2">BPL690</strain>
    </source>
</reference>